<evidence type="ECO:0000259" key="2">
    <source>
        <dbReference type="Pfam" id="PF16982"/>
    </source>
</evidence>
<feature type="domain" description="Putative Flagellin Flp1-like" evidence="2">
    <location>
        <begin position="10"/>
        <end position="55"/>
    </location>
</feature>
<dbReference type="AlphaFoldDB" id="A0A1H8R315"/>
<feature type="transmembrane region" description="Helical" evidence="1">
    <location>
        <begin position="20"/>
        <end position="37"/>
    </location>
</feature>
<proteinExistence type="predicted"/>
<reference evidence="3 4" key="1">
    <citation type="submission" date="2016-10" db="EMBL/GenBank/DDBJ databases">
        <authorList>
            <person name="de Groot N.N."/>
        </authorList>
    </citation>
    <scope>NUCLEOTIDE SEQUENCE [LARGE SCALE GENOMIC DNA]</scope>
    <source>
        <strain evidence="3 4">CGMCC 1.10434</strain>
    </source>
</reference>
<keyword evidence="1" id="KW-1133">Transmembrane helix</keyword>
<organism evidence="3 4">
    <name type="scientific">Amphibacillus marinus</name>
    <dbReference type="NCBI Taxonomy" id="872970"/>
    <lineage>
        <taxon>Bacteria</taxon>
        <taxon>Bacillati</taxon>
        <taxon>Bacillota</taxon>
        <taxon>Bacilli</taxon>
        <taxon>Bacillales</taxon>
        <taxon>Bacillaceae</taxon>
        <taxon>Amphibacillus</taxon>
    </lineage>
</organism>
<keyword evidence="3" id="KW-0966">Cell projection</keyword>
<evidence type="ECO:0000313" key="3">
    <source>
        <dbReference type="EMBL" id="SEO60687.1"/>
    </source>
</evidence>
<keyword evidence="1" id="KW-0812">Transmembrane</keyword>
<keyword evidence="4" id="KW-1185">Reference proteome</keyword>
<dbReference type="RefSeq" id="WP_091498923.1">
    <property type="nucleotide sequence ID" value="NZ_FODJ01000009.1"/>
</dbReference>
<protein>
    <submittedName>
        <fullName evidence="3">Putative Flagellin, Flp1-like, domain</fullName>
    </submittedName>
</protein>
<keyword evidence="3" id="KW-0969">Cilium</keyword>
<evidence type="ECO:0000256" key="1">
    <source>
        <dbReference type="SAM" id="Phobius"/>
    </source>
</evidence>
<dbReference type="InterPro" id="IPR031564">
    <property type="entry name" value="Flp1-like"/>
</dbReference>
<dbReference type="Pfam" id="PF16982">
    <property type="entry name" value="Flp1_like"/>
    <property type="match status" value="1"/>
</dbReference>
<keyword evidence="3" id="KW-0282">Flagellum</keyword>
<accession>A0A1H8R315</accession>
<name>A0A1H8R315_9BACI</name>
<sequence>MNYLQAKFLNFLQDEEGLGTLEILLIIVVLVAVALMFSEQLTTWVQGLLDNIGNQLPGN</sequence>
<dbReference type="Proteomes" id="UP000199300">
    <property type="component" value="Unassembled WGS sequence"/>
</dbReference>
<gene>
    <name evidence="3" type="ORF">SAMN04488134_109131</name>
</gene>
<evidence type="ECO:0000313" key="4">
    <source>
        <dbReference type="Proteomes" id="UP000199300"/>
    </source>
</evidence>
<dbReference type="EMBL" id="FODJ01000009">
    <property type="protein sequence ID" value="SEO60687.1"/>
    <property type="molecule type" value="Genomic_DNA"/>
</dbReference>
<dbReference type="STRING" id="872970.SAMN04488134_109131"/>
<keyword evidence="1" id="KW-0472">Membrane</keyword>